<dbReference type="Proteomes" id="UP000244446">
    <property type="component" value="Unassembled WGS sequence"/>
</dbReference>
<dbReference type="EMBL" id="QCYH01000009">
    <property type="protein sequence ID" value="PVA09297.1"/>
    <property type="molecule type" value="Genomic_DNA"/>
</dbReference>
<accession>A0A2T7G4H0</accession>
<comment type="caution">
    <text evidence="2">The sequence shown here is derived from an EMBL/GenBank/DDBJ whole genome shotgun (WGS) entry which is preliminary data.</text>
</comment>
<gene>
    <name evidence="2" type="ORF">DC366_14300</name>
</gene>
<keyword evidence="1" id="KW-0732">Signal</keyword>
<keyword evidence="3" id="KW-1185">Reference proteome</keyword>
<protein>
    <recommendedName>
        <fullName evidence="4">DUF2059 domain-containing protein</fullName>
    </recommendedName>
</protein>
<proteinExistence type="predicted"/>
<evidence type="ECO:0000313" key="3">
    <source>
        <dbReference type="Proteomes" id="UP000244446"/>
    </source>
</evidence>
<evidence type="ECO:0000313" key="2">
    <source>
        <dbReference type="EMBL" id="PVA09297.1"/>
    </source>
</evidence>
<name>A0A2T7G4H0_9RHOB</name>
<sequence>MPSKFSALLRAALCALLVAAPWSGAAMAAASGGKTVQEAVSRADLIRLLGRLHEDETVRADLSKLGFKGENLELATQHAANMLRDPVIAGYIADRVMAVRAGTSAPMARAQGLLWGVIDQGLGHLPLVELQYYYLVEQAVLGAMPVHICGQAVRGSLAPDRMADATARAAARLNTAGLRNYYRIQLRAAQLGATRGQLKTTPKRAARAEALIFAALSRHIAQEPDAARIMDSFANLPTVDNRRACRAGKVFIDAVLTLEGRELHEALIQLSLP</sequence>
<evidence type="ECO:0000256" key="1">
    <source>
        <dbReference type="SAM" id="SignalP"/>
    </source>
</evidence>
<feature type="chain" id="PRO_5015605739" description="DUF2059 domain-containing protein" evidence="1">
    <location>
        <begin position="29"/>
        <end position="273"/>
    </location>
</feature>
<dbReference type="AlphaFoldDB" id="A0A2T7G4H0"/>
<reference evidence="2 3" key="1">
    <citation type="submission" date="2018-04" db="EMBL/GenBank/DDBJ databases">
        <title>Pelagivirga bohaiensis gen. nov., sp. nov., a bacterium isolated from the Bohai Sea.</title>
        <authorList>
            <person name="Ji X."/>
        </authorList>
    </citation>
    <scope>NUCLEOTIDE SEQUENCE [LARGE SCALE GENOMIC DNA]</scope>
    <source>
        <strain evidence="2 3">BH-SD19</strain>
    </source>
</reference>
<evidence type="ECO:0008006" key="4">
    <source>
        <dbReference type="Google" id="ProtNLM"/>
    </source>
</evidence>
<feature type="signal peptide" evidence="1">
    <location>
        <begin position="1"/>
        <end position="28"/>
    </location>
</feature>
<organism evidence="2 3">
    <name type="scientific">Pelagivirga sediminicola</name>
    <dbReference type="NCBI Taxonomy" id="2170575"/>
    <lineage>
        <taxon>Bacteria</taxon>
        <taxon>Pseudomonadati</taxon>
        <taxon>Pseudomonadota</taxon>
        <taxon>Alphaproteobacteria</taxon>
        <taxon>Rhodobacterales</taxon>
        <taxon>Paracoccaceae</taxon>
        <taxon>Pelagivirga</taxon>
    </lineage>
</organism>